<keyword evidence="10" id="KW-1185">Reference proteome</keyword>
<feature type="transmembrane region" description="Helical" evidence="7">
    <location>
        <begin position="59"/>
        <end position="85"/>
    </location>
</feature>
<dbReference type="SUPFAM" id="SSF144091">
    <property type="entry name" value="Rhomboid-like"/>
    <property type="match status" value="1"/>
</dbReference>
<feature type="transmembrane region" description="Helical" evidence="7">
    <location>
        <begin position="154"/>
        <end position="175"/>
    </location>
</feature>
<evidence type="ECO:0000313" key="10">
    <source>
        <dbReference type="Proteomes" id="UP000032305"/>
    </source>
</evidence>
<organism evidence="9 10">
    <name type="scientific">Sphingomonas parapaucimobilis NBRC 15100</name>
    <dbReference type="NCBI Taxonomy" id="1219049"/>
    <lineage>
        <taxon>Bacteria</taxon>
        <taxon>Pseudomonadati</taxon>
        <taxon>Pseudomonadota</taxon>
        <taxon>Alphaproteobacteria</taxon>
        <taxon>Sphingomonadales</taxon>
        <taxon>Sphingomonadaceae</taxon>
        <taxon>Sphingomonas</taxon>
    </lineage>
</organism>
<feature type="transmembrane region" description="Helical" evidence="7">
    <location>
        <begin position="97"/>
        <end position="116"/>
    </location>
</feature>
<evidence type="ECO:0000256" key="4">
    <source>
        <dbReference type="ARBA" id="ARBA00022801"/>
    </source>
</evidence>
<dbReference type="Pfam" id="PF01694">
    <property type="entry name" value="Rhomboid"/>
    <property type="match status" value="1"/>
</dbReference>
<dbReference type="Gene3D" id="1.20.1540.10">
    <property type="entry name" value="Rhomboid-like"/>
    <property type="match status" value="1"/>
</dbReference>
<dbReference type="OrthoDB" id="9813074at2"/>
<evidence type="ECO:0000256" key="6">
    <source>
        <dbReference type="ARBA" id="ARBA00023136"/>
    </source>
</evidence>
<evidence type="ECO:0000256" key="3">
    <source>
        <dbReference type="ARBA" id="ARBA00022692"/>
    </source>
</evidence>
<gene>
    <name evidence="9" type="ORF">SP5_010_00400</name>
</gene>
<dbReference type="PANTHER" id="PTHR43731:SF14">
    <property type="entry name" value="PRESENILIN-ASSOCIATED RHOMBOID-LIKE PROTEIN, MITOCHONDRIAL"/>
    <property type="match status" value="1"/>
</dbReference>
<comment type="subcellular location">
    <subcellularLocation>
        <location evidence="1">Membrane</location>
        <topology evidence="1">Multi-pass membrane protein</topology>
    </subcellularLocation>
</comment>
<dbReference type="InterPro" id="IPR035952">
    <property type="entry name" value="Rhomboid-like_sf"/>
</dbReference>
<dbReference type="RefSeq" id="WP_042483473.1">
    <property type="nucleotide sequence ID" value="NZ_BBPI01000010.1"/>
</dbReference>
<keyword evidence="5 7" id="KW-1133">Transmembrane helix</keyword>
<comment type="caution">
    <text evidence="9">The sequence shown here is derived from an EMBL/GenBank/DDBJ whole genome shotgun (WGS) entry which is preliminary data.</text>
</comment>
<feature type="transmembrane region" description="Helical" evidence="7">
    <location>
        <begin position="122"/>
        <end position="142"/>
    </location>
</feature>
<dbReference type="eggNOG" id="COG0705">
    <property type="taxonomic scope" value="Bacteria"/>
</dbReference>
<evidence type="ECO:0000256" key="2">
    <source>
        <dbReference type="ARBA" id="ARBA00009045"/>
    </source>
</evidence>
<dbReference type="PANTHER" id="PTHR43731">
    <property type="entry name" value="RHOMBOID PROTEASE"/>
    <property type="match status" value="1"/>
</dbReference>
<feature type="transmembrane region" description="Helical" evidence="7">
    <location>
        <begin position="181"/>
        <end position="201"/>
    </location>
</feature>
<evidence type="ECO:0000259" key="8">
    <source>
        <dbReference type="Pfam" id="PF01694"/>
    </source>
</evidence>
<proteinExistence type="inferred from homology"/>
<comment type="similarity">
    <text evidence="2">Belongs to the peptidase S54 family.</text>
</comment>
<keyword evidence="6 7" id="KW-0472">Membrane</keyword>
<dbReference type="InterPro" id="IPR050925">
    <property type="entry name" value="Rhomboid_protease_S54"/>
</dbReference>
<keyword evidence="4" id="KW-0378">Hydrolase</keyword>
<dbReference type="GO" id="GO:0004252">
    <property type="term" value="F:serine-type endopeptidase activity"/>
    <property type="evidence" value="ECO:0007669"/>
    <property type="project" value="InterPro"/>
</dbReference>
<sequence length="212" mass="21763">MNWAAARATTAIAVVTAAVSLILILTGMVPDAAVAGGFIPLRFEGAVLPPDFGFAVPTLLTPLSATLIHGGFAHIAFNLVMLVYCGAQTERALGPRGIAVLYVVGAYAAAMAQYVPDPASPMPMIGASGAISAIVGAYALLFGRRRATKGIAGLSAEFTHVLWLAAGWIGIQLLLGYAGMGMGAIAVAAHIGGFIAGLVFAKPLLLWRYRNA</sequence>
<evidence type="ECO:0000256" key="7">
    <source>
        <dbReference type="SAM" id="Phobius"/>
    </source>
</evidence>
<evidence type="ECO:0000313" key="9">
    <source>
        <dbReference type="EMBL" id="GAL99748.1"/>
    </source>
</evidence>
<dbReference type="EMBL" id="BBPI01000010">
    <property type="protein sequence ID" value="GAL99748.1"/>
    <property type="molecule type" value="Genomic_DNA"/>
</dbReference>
<dbReference type="AlphaFoldDB" id="A0A0A1W4D6"/>
<keyword evidence="3 7" id="KW-0812">Transmembrane</keyword>
<dbReference type="Proteomes" id="UP000032305">
    <property type="component" value="Unassembled WGS sequence"/>
</dbReference>
<dbReference type="GO" id="GO:0016020">
    <property type="term" value="C:membrane"/>
    <property type="evidence" value="ECO:0007669"/>
    <property type="project" value="UniProtKB-SubCell"/>
</dbReference>
<protein>
    <submittedName>
        <fullName evidence="9">Rhomboid family protein</fullName>
    </submittedName>
</protein>
<name>A0A0A1W4D6_9SPHN</name>
<dbReference type="InterPro" id="IPR022764">
    <property type="entry name" value="Peptidase_S54_rhomboid_dom"/>
</dbReference>
<evidence type="ECO:0000256" key="5">
    <source>
        <dbReference type="ARBA" id="ARBA00022989"/>
    </source>
</evidence>
<reference evidence="9 10" key="1">
    <citation type="submission" date="2014-11" db="EMBL/GenBank/DDBJ databases">
        <title>Whole genome shotgun sequence of Sphingomonas parapaucimobilis NBRC 15100.</title>
        <authorList>
            <person name="Katano-Makiyama Y."/>
            <person name="Hosoyama A."/>
            <person name="Hashimoto M."/>
            <person name="Hosoyama Y."/>
            <person name="Noguchi M."/>
            <person name="Numata M."/>
            <person name="Tsuchikane K."/>
            <person name="Hirakata S."/>
            <person name="Uohara A."/>
            <person name="Shimodaira J."/>
            <person name="Ohji S."/>
            <person name="Ichikawa N."/>
            <person name="Kimura A."/>
            <person name="Yamazoe A."/>
            <person name="Fujita N."/>
        </authorList>
    </citation>
    <scope>NUCLEOTIDE SEQUENCE [LARGE SCALE GENOMIC DNA]</scope>
    <source>
        <strain evidence="9 10">NBRC 15100</strain>
    </source>
</reference>
<evidence type="ECO:0000256" key="1">
    <source>
        <dbReference type="ARBA" id="ARBA00004141"/>
    </source>
</evidence>
<accession>A0A0A1W4D6</accession>
<feature type="domain" description="Peptidase S54 rhomboid" evidence="8">
    <location>
        <begin position="63"/>
        <end position="203"/>
    </location>
</feature>